<dbReference type="Pfam" id="PF13416">
    <property type="entry name" value="SBP_bac_8"/>
    <property type="match status" value="1"/>
</dbReference>
<dbReference type="SUPFAM" id="SSF53850">
    <property type="entry name" value="Periplasmic binding protein-like II"/>
    <property type="match status" value="1"/>
</dbReference>
<reference evidence="3 4" key="1">
    <citation type="submission" date="2018-04" db="EMBL/GenBank/DDBJ databases">
        <title>Genomic Encyclopedia of Type Strains, Phase IV (KMG-IV): sequencing the most valuable type-strain genomes for metagenomic binning, comparative biology and taxonomic classification.</title>
        <authorList>
            <person name="Goeker M."/>
        </authorList>
    </citation>
    <scope>NUCLEOTIDE SEQUENCE [LARGE SCALE GENOMIC DNA]</scope>
    <source>
        <strain evidence="3 4">DSM 10065</strain>
    </source>
</reference>
<comment type="caution">
    <text evidence="3">The sequence shown here is derived from an EMBL/GenBank/DDBJ whole genome shotgun (WGS) entry which is preliminary data.</text>
</comment>
<keyword evidence="1 2" id="KW-0732">Signal</keyword>
<proteinExistence type="predicted"/>
<dbReference type="OrthoDB" id="305758at2"/>
<dbReference type="Gene3D" id="3.40.190.10">
    <property type="entry name" value="Periplasmic binding protein-like II"/>
    <property type="match status" value="2"/>
</dbReference>
<dbReference type="PANTHER" id="PTHR30006">
    <property type="entry name" value="THIAMINE-BINDING PERIPLASMIC PROTEIN-RELATED"/>
    <property type="match status" value="1"/>
</dbReference>
<feature type="chain" id="PRO_5015681956" evidence="2">
    <location>
        <begin position="26"/>
        <end position="352"/>
    </location>
</feature>
<evidence type="ECO:0000313" key="3">
    <source>
        <dbReference type="EMBL" id="PVY60798.1"/>
    </source>
</evidence>
<dbReference type="Proteomes" id="UP000246145">
    <property type="component" value="Unassembled WGS sequence"/>
</dbReference>
<evidence type="ECO:0000256" key="1">
    <source>
        <dbReference type="ARBA" id="ARBA00022729"/>
    </source>
</evidence>
<organism evidence="3 4">
    <name type="scientific">Pusillimonas noertemannii</name>
    <dbReference type="NCBI Taxonomy" id="305977"/>
    <lineage>
        <taxon>Bacteria</taxon>
        <taxon>Pseudomonadati</taxon>
        <taxon>Pseudomonadota</taxon>
        <taxon>Betaproteobacteria</taxon>
        <taxon>Burkholderiales</taxon>
        <taxon>Alcaligenaceae</taxon>
        <taxon>Pusillimonas</taxon>
    </lineage>
</organism>
<dbReference type="AlphaFoldDB" id="A0A2U1CIH2"/>
<dbReference type="RefSeq" id="WP_017525663.1">
    <property type="nucleotide sequence ID" value="NZ_JACCEX010000007.1"/>
</dbReference>
<accession>A0A2U1CIH2</accession>
<dbReference type="EMBL" id="QEKO01000006">
    <property type="protein sequence ID" value="PVY60798.1"/>
    <property type="molecule type" value="Genomic_DNA"/>
</dbReference>
<protein>
    <submittedName>
        <fullName evidence="3">Iron(III) transport system substrate-binding protein</fullName>
    </submittedName>
</protein>
<feature type="signal peptide" evidence="2">
    <location>
        <begin position="1"/>
        <end position="25"/>
    </location>
</feature>
<sequence>MSWTDWRRRIAVGLVAALAGWPALAQEKTDVSLAQYQGADRAARIEAEAKKEGTLTLYTSLAEKNIRALVDPFEEKYGVKVVVWRAGQSRVLQRIITEASAGRYEVDAIHMGSPELEALQREKILRRVDSPVFGQLLEGLVPEHHEWAPTILQVYVQAYNTDQVKKAELPQSYEDLLDPKWKGKLGIEAKAWPWYAALVRRLGEEKGIALFNDIVEKNGISVRHGTSLLNNMVVAGEVPLALTIYSHMPKASKEKGAAIDWFTLSPTIARANGVAIARNAKHPNAALLFYEYMLSAEGAQKHFVAMDYVPTNTQLESPLPNVKFALVDPETVLEEVDKWTGLFDETFVKRAD</sequence>
<keyword evidence="4" id="KW-1185">Reference proteome</keyword>
<gene>
    <name evidence="3" type="ORF">C7440_3302</name>
</gene>
<dbReference type="STRING" id="1231391.GCA_000308195_03311"/>
<name>A0A2U1CIH2_9BURK</name>
<evidence type="ECO:0000313" key="4">
    <source>
        <dbReference type="Proteomes" id="UP000246145"/>
    </source>
</evidence>
<evidence type="ECO:0000256" key="2">
    <source>
        <dbReference type="SAM" id="SignalP"/>
    </source>
</evidence>
<dbReference type="InterPro" id="IPR006059">
    <property type="entry name" value="SBP"/>
</dbReference>